<feature type="domain" description="Sensor histidine kinase NatK-like C-terminal" evidence="2">
    <location>
        <begin position="318"/>
        <end position="423"/>
    </location>
</feature>
<feature type="transmembrane region" description="Helical" evidence="1">
    <location>
        <begin position="34"/>
        <end position="52"/>
    </location>
</feature>
<feature type="transmembrane region" description="Helical" evidence="1">
    <location>
        <begin position="187"/>
        <end position="209"/>
    </location>
</feature>
<dbReference type="AlphaFoldDB" id="A0A9D1VZX3"/>
<dbReference type="InterPro" id="IPR036890">
    <property type="entry name" value="HATPase_C_sf"/>
</dbReference>
<reference evidence="3" key="1">
    <citation type="journal article" date="2021" name="PeerJ">
        <title>Extensive microbial diversity within the chicken gut microbiome revealed by metagenomics and culture.</title>
        <authorList>
            <person name="Gilroy R."/>
            <person name="Ravi A."/>
            <person name="Getino M."/>
            <person name="Pursley I."/>
            <person name="Horton D.L."/>
            <person name="Alikhan N.F."/>
            <person name="Baker D."/>
            <person name="Gharbi K."/>
            <person name="Hall N."/>
            <person name="Watson M."/>
            <person name="Adriaenssens E.M."/>
            <person name="Foster-Nyarko E."/>
            <person name="Jarju S."/>
            <person name="Secka A."/>
            <person name="Antonio M."/>
            <person name="Oren A."/>
            <person name="Chaudhuri R.R."/>
            <person name="La Ragione R."/>
            <person name="Hildebrand F."/>
            <person name="Pallen M.J."/>
        </authorList>
    </citation>
    <scope>NUCLEOTIDE SEQUENCE</scope>
    <source>
        <strain evidence="3">2189</strain>
    </source>
</reference>
<name>A0A9D1VZX3_9FIRM</name>
<feature type="transmembrane region" description="Helical" evidence="1">
    <location>
        <begin position="89"/>
        <end position="114"/>
    </location>
</feature>
<keyword evidence="3" id="KW-0547">Nucleotide-binding</keyword>
<organism evidence="3 4">
    <name type="scientific">Candidatus Borkfalkia faecavium</name>
    <dbReference type="NCBI Taxonomy" id="2838508"/>
    <lineage>
        <taxon>Bacteria</taxon>
        <taxon>Bacillati</taxon>
        <taxon>Bacillota</taxon>
        <taxon>Clostridia</taxon>
        <taxon>Christensenellales</taxon>
        <taxon>Christensenellaceae</taxon>
        <taxon>Candidatus Borkfalkia</taxon>
    </lineage>
</organism>
<keyword evidence="1" id="KW-1133">Transmembrane helix</keyword>
<proteinExistence type="predicted"/>
<dbReference type="GO" id="GO:0005524">
    <property type="term" value="F:ATP binding"/>
    <property type="evidence" value="ECO:0007669"/>
    <property type="project" value="UniProtKB-KW"/>
</dbReference>
<dbReference type="Pfam" id="PF14501">
    <property type="entry name" value="HATPase_c_5"/>
    <property type="match status" value="1"/>
</dbReference>
<protein>
    <submittedName>
        <fullName evidence="3">ATP-binding protein</fullName>
    </submittedName>
</protein>
<dbReference type="CDD" id="cd16935">
    <property type="entry name" value="HATPase_AgrC-ComD-like"/>
    <property type="match status" value="1"/>
</dbReference>
<keyword evidence="1" id="KW-0812">Transmembrane</keyword>
<evidence type="ECO:0000313" key="4">
    <source>
        <dbReference type="Proteomes" id="UP000886847"/>
    </source>
</evidence>
<keyword evidence="3" id="KW-0067">ATP-binding</keyword>
<dbReference type="SUPFAM" id="SSF55874">
    <property type="entry name" value="ATPase domain of HSP90 chaperone/DNA topoisomerase II/histidine kinase"/>
    <property type="match status" value="1"/>
</dbReference>
<feature type="transmembrane region" description="Helical" evidence="1">
    <location>
        <begin position="120"/>
        <end position="142"/>
    </location>
</feature>
<accession>A0A9D1VZX3</accession>
<feature type="transmembrane region" description="Helical" evidence="1">
    <location>
        <begin position="6"/>
        <end position="27"/>
    </location>
</feature>
<keyword evidence="1" id="KW-0472">Membrane</keyword>
<evidence type="ECO:0000313" key="3">
    <source>
        <dbReference type="EMBL" id="HIX50226.1"/>
    </source>
</evidence>
<evidence type="ECO:0000259" key="2">
    <source>
        <dbReference type="Pfam" id="PF14501"/>
    </source>
</evidence>
<gene>
    <name evidence="3" type="ORF">H9851_02980</name>
</gene>
<evidence type="ECO:0000256" key="1">
    <source>
        <dbReference type="SAM" id="Phobius"/>
    </source>
</evidence>
<feature type="transmembrane region" description="Helical" evidence="1">
    <location>
        <begin position="64"/>
        <end position="82"/>
    </location>
</feature>
<comment type="caution">
    <text evidence="3">The sequence shown here is derived from an EMBL/GenBank/DDBJ whole genome shotgun (WGS) entry which is preliminary data.</text>
</comment>
<feature type="transmembrane region" description="Helical" evidence="1">
    <location>
        <begin position="154"/>
        <end position="175"/>
    </location>
</feature>
<sequence>MTAIYNFFIDFGFIFELVLSFALFTFFFGRRKLFWLRLIACIACLFAFSWLRDATPSDSPWWQALKYMVLYATCLGSLFFLFGESARNILFAFIGASLTQHCAFKLGDLVRYVIAPQTDIVNAVVYCGIVIAVNLFIYIFLARRRQGGFEGLPLTPILALGGAMLVVCVLFQQLFEVYGEDGGLPMYALFSSFDFIATLIILCLLYAVLQSNRMRQESRMTEHLLYLQQAQMEASKETINLINIKCHDLKKMIGTFGEKMHIEKDEVEELRRAINIYDGAVKTGNEALDILIAEKSFFCQEKGIQFNCIVDGGSLQFMKTSDIYSLFGNAIDNAIEAVCKIEDPARRIIGMTVKGSRGMITAHVENYFTGPLRFAQDLPVTTKADDRYHGFGTRSIRYIVNKYGGWVSMKAEGDIFNLNILLPVPKAPGEEVKSA</sequence>
<dbReference type="Proteomes" id="UP000886847">
    <property type="component" value="Unassembled WGS sequence"/>
</dbReference>
<dbReference type="EMBL" id="DXEW01000015">
    <property type="protein sequence ID" value="HIX50226.1"/>
    <property type="molecule type" value="Genomic_DNA"/>
</dbReference>
<dbReference type="Gene3D" id="3.30.565.10">
    <property type="entry name" value="Histidine kinase-like ATPase, C-terminal domain"/>
    <property type="match status" value="1"/>
</dbReference>
<reference evidence="3" key="2">
    <citation type="submission" date="2021-04" db="EMBL/GenBank/DDBJ databases">
        <authorList>
            <person name="Gilroy R."/>
        </authorList>
    </citation>
    <scope>NUCLEOTIDE SEQUENCE</scope>
    <source>
        <strain evidence="3">2189</strain>
    </source>
</reference>
<dbReference type="InterPro" id="IPR032834">
    <property type="entry name" value="NatK-like_C"/>
</dbReference>